<feature type="domain" description="DDE Tnp4" evidence="3">
    <location>
        <begin position="19"/>
        <end position="123"/>
    </location>
</feature>
<evidence type="ECO:0000256" key="2">
    <source>
        <dbReference type="ARBA" id="ARBA00022723"/>
    </source>
</evidence>
<proteinExistence type="predicted"/>
<dbReference type="Proteomes" id="UP000695022">
    <property type="component" value="Unplaced"/>
</dbReference>
<comment type="cofactor">
    <cofactor evidence="1">
        <name>a divalent metal cation</name>
        <dbReference type="ChEBI" id="CHEBI:60240"/>
    </cofactor>
</comment>
<sequence>MCKANFHSIVGFPGVIACVDCTHIRMQGPRKAVEKDYVNRKGYHSINTQGIVNADGLFLNLVARWPGSVHDSFIFRTSNLGRALEDDPRSGGIEGGLLLGDSGYALSRFLVTPYMQHQPRKDKKGNFQKIFCSMMLTLLQEVL</sequence>
<evidence type="ECO:0000313" key="4">
    <source>
        <dbReference type="Proteomes" id="UP000695022"/>
    </source>
</evidence>
<dbReference type="RefSeq" id="XP_014675474.1">
    <property type="nucleotide sequence ID" value="XM_014819988.1"/>
</dbReference>
<reference evidence="5" key="1">
    <citation type="submission" date="2025-08" db="UniProtKB">
        <authorList>
            <consortium name="RefSeq"/>
        </authorList>
    </citation>
    <scope>IDENTIFICATION</scope>
</reference>
<accession>A0ABM1ETF3</accession>
<dbReference type="PROSITE" id="PS51257">
    <property type="entry name" value="PROKAR_LIPOPROTEIN"/>
    <property type="match status" value="1"/>
</dbReference>
<organism evidence="4 5">
    <name type="scientific">Priapulus caudatus</name>
    <name type="common">Priapulid worm</name>
    <dbReference type="NCBI Taxonomy" id="37621"/>
    <lineage>
        <taxon>Eukaryota</taxon>
        <taxon>Metazoa</taxon>
        <taxon>Ecdysozoa</taxon>
        <taxon>Scalidophora</taxon>
        <taxon>Priapulida</taxon>
        <taxon>Priapulimorpha</taxon>
        <taxon>Priapulimorphida</taxon>
        <taxon>Priapulidae</taxon>
        <taxon>Priapulus</taxon>
    </lineage>
</organism>
<evidence type="ECO:0000259" key="3">
    <source>
        <dbReference type="Pfam" id="PF13359"/>
    </source>
</evidence>
<gene>
    <name evidence="5" type="primary">LOC106815523</name>
</gene>
<protein>
    <submittedName>
        <fullName evidence="5">Nuclease HARBI1 isoform X1</fullName>
    </submittedName>
</protein>
<dbReference type="GeneID" id="106815523"/>
<keyword evidence="2" id="KW-0479">Metal-binding</keyword>
<dbReference type="InterPro" id="IPR027806">
    <property type="entry name" value="HARBI1_dom"/>
</dbReference>
<dbReference type="Pfam" id="PF13359">
    <property type="entry name" value="DDE_Tnp_4"/>
    <property type="match status" value="1"/>
</dbReference>
<keyword evidence="4" id="KW-1185">Reference proteome</keyword>
<evidence type="ECO:0000313" key="5">
    <source>
        <dbReference type="RefSeq" id="XP_014675474.1"/>
    </source>
</evidence>
<name>A0ABM1ETF3_PRICU</name>
<evidence type="ECO:0000256" key="1">
    <source>
        <dbReference type="ARBA" id="ARBA00001968"/>
    </source>
</evidence>